<sequence>MNKIAVVFLSLLLLVSILPGAEPAVIVTGPKSPIIIVGNPPDGLSVPPYSEYTVYFMVADDFGVRASEGGIKAYYRINGGDWREAYLKTTAENPVIQSIRARFYGEEQYFYIFYRRFTIPGAEPGSKVEFRIEARDVENHTSYSPVYTYYVVNPSGPRVLIVDPSVEALSFERSLKSVTMQVNFSQAFYHYNLSDFEAVLRPLNRGAGKFIVEHRWEFLAKDYNISVISPDELPEALEKFRPQVIILSNLWVPDWGLSEDEMEALNDYLHSTHAGLIVTAGTLLDTTNPGHIGTPGNVSVATMLRMDPLQLALTARDALNLSDVPLMTMNVNTGYPLTFLRRGPFSDGDLETNVSTVVGWQYLLPNIPFGIARRSLMKFADENGLRLREVGEVVKNLTGADFNFSVSASLTLPGILTGVSVSDDGILLEYNGTVSYVALDRKTLERIRLLHAVRGHYPVMFARTTDYSGAILASDGAYRAVYVSFELEAGGKGEFDVLKKLIDWSMAYTEPEMPEVVILANDIDWGIRGRLLQDQFEAFGLKVKRVTADEFDAYRESKIIVILGGPDAYNGVGAYVRQVLSPDEQSAIRVGQEGMFARADVWKDGQVVIVLAGKDRWETGEKVSAYMGGLDFSYAELLTGFAASMS</sequence>
<dbReference type="EMBL" id="CP015103">
    <property type="protein sequence ID" value="ASJ07731.1"/>
    <property type="molecule type" value="Genomic_DNA"/>
</dbReference>
<organism evidence="1 2">
    <name type="scientific">Thermococcus siculi</name>
    <dbReference type="NCBI Taxonomy" id="72803"/>
    <lineage>
        <taxon>Archaea</taxon>
        <taxon>Methanobacteriati</taxon>
        <taxon>Methanobacteriota</taxon>
        <taxon>Thermococci</taxon>
        <taxon>Thermococcales</taxon>
        <taxon>Thermococcaceae</taxon>
        <taxon>Thermococcus</taxon>
    </lineage>
</organism>
<protein>
    <recommendedName>
        <fullName evidence="3">S-layer protein C-terminal domain-containing protein</fullName>
    </recommendedName>
</protein>
<dbReference type="Proteomes" id="UP000250125">
    <property type="component" value="Chromosome"/>
</dbReference>
<accession>A0A2Z2MJY7</accession>
<reference evidence="1 2" key="1">
    <citation type="submission" date="2016-04" db="EMBL/GenBank/DDBJ databases">
        <title>Complete genome sequence of Thermococcus siculi type strain RG-20.</title>
        <authorList>
            <person name="Oger P.M."/>
        </authorList>
    </citation>
    <scope>NUCLEOTIDE SEQUENCE [LARGE SCALE GENOMIC DNA]</scope>
    <source>
        <strain evidence="1 2">RG-20</strain>
    </source>
</reference>
<dbReference type="OrthoDB" id="101209at2157"/>
<dbReference type="GeneID" id="33316610"/>
<keyword evidence="2" id="KW-1185">Reference proteome</keyword>
<evidence type="ECO:0008006" key="3">
    <source>
        <dbReference type="Google" id="ProtNLM"/>
    </source>
</evidence>
<dbReference type="KEGG" id="tsl:A3L11_00185"/>
<dbReference type="RefSeq" id="WP_088854977.1">
    <property type="nucleotide sequence ID" value="NZ_CP015103.1"/>
</dbReference>
<evidence type="ECO:0000313" key="2">
    <source>
        <dbReference type="Proteomes" id="UP000250125"/>
    </source>
</evidence>
<proteinExistence type="predicted"/>
<name>A0A2Z2MJY7_9EURY</name>
<dbReference type="AlphaFoldDB" id="A0A2Z2MJY7"/>
<evidence type="ECO:0000313" key="1">
    <source>
        <dbReference type="EMBL" id="ASJ07731.1"/>
    </source>
</evidence>
<gene>
    <name evidence="1" type="ORF">A3L11_00185</name>
</gene>